<dbReference type="InterPro" id="IPR029058">
    <property type="entry name" value="AB_hydrolase_fold"/>
</dbReference>
<dbReference type="PROSITE" id="PS00708">
    <property type="entry name" value="PRO_ENDOPEP_SER"/>
    <property type="match status" value="1"/>
</dbReference>
<comment type="function">
    <text evidence="7">Cleaves peptide bonds on the C-terminal side of prolyl residues within peptides that are up to approximately 30 amino acids long. Has an absolute requirement for an X-Pro bond in the trans configuration immediately preceding the Pro-Y scissible bond.</text>
</comment>
<dbReference type="AlphaFoldDB" id="I2GRH1"/>
<dbReference type="GO" id="GO:0005829">
    <property type="term" value="C:cytosol"/>
    <property type="evidence" value="ECO:0007669"/>
    <property type="project" value="TreeGrafter"/>
</dbReference>
<dbReference type="PANTHER" id="PTHR42881:SF2">
    <property type="entry name" value="PROLYL ENDOPEPTIDASE"/>
    <property type="match status" value="1"/>
</dbReference>
<dbReference type="PANTHER" id="PTHR42881">
    <property type="entry name" value="PROLYL ENDOPEPTIDASE"/>
    <property type="match status" value="1"/>
</dbReference>
<dbReference type="InterPro" id="IPR001375">
    <property type="entry name" value="Peptidase_S9_cat"/>
</dbReference>
<keyword evidence="6" id="KW-0720">Serine protease</keyword>
<keyword evidence="12" id="KW-1185">Reference proteome</keyword>
<sequence>MIDLNYSLLFGKGIALPRQKPELYLMIRFLTIEPMRLHIQTGLLLMSSSFAAFAQTSGATTSASLTYPQTRRVDQVDTYHGTRITDPYRWLEDDRSAETTQWVKAQNQVTFDYLSKIPYRSQLQQRLEEVYNYPKYSAPVRKGDWFYFYKNDGLQNQSVLYRQKSLNGTPEVVIDPNTLSPDGTTRLVEFELSKDGKYAVVGFSEGGSDWQKFRVMDLTTKQYLPETIDWVKISNAAWQGNGFYYSRYPKPEGSALAAKNENHQVFFHTLNTPQSADRLVYEDPKNPQRFHLVRTTDDERFAILSISDRGQGKDGNALYALDARSTKPAFEPVVTEITDYTYSVVDNDNDRLIISTNEKAPNGKVLAYDTKRKAFATLIPEKPEPIAEGGVNAAGGKLFVEYAKDVTSRVYVYAYNGKLENEIEMPAIGSVSGFGGEKDDSYVFYNFSSFTFPPTIYRYDIATRKSTVFRAPEVNFKPADYETKQVFYTSKDGTKVPMFVTYRKGVKLDGTNPTLLYGYGGFNISLPPSFNALLVPFLEQGGIYAQANLRGGGEYGEKWHEQGMKLKKQNVFDDFITAAEYLISQKYTSPQKLAIRGGSNGGLLVGAVMNQRPDLFRVAIPQVGVMDMLRFHKFTIGWNWIADYGSSENPEEFKALYAYSPIHNIREGANYPATLITTADHDDRVVPTHSFKYAATLQHAYKGSNPVLIRIDTNSGHGASNTKKNLETMADIYSFILWNMGVTSLQEPAKE</sequence>
<feature type="domain" description="Peptidase S9 prolyl oligopeptidase catalytic" evidence="9">
    <location>
        <begin position="529"/>
        <end position="741"/>
    </location>
</feature>
<dbReference type="Pfam" id="PF02897">
    <property type="entry name" value="Peptidase_S9_N"/>
    <property type="match status" value="1"/>
</dbReference>
<dbReference type="PRINTS" id="PR00862">
    <property type="entry name" value="PROLIGOPTASE"/>
</dbReference>
<evidence type="ECO:0000256" key="5">
    <source>
        <dbReference type="ARBA" id="ARBA00022801"/>
    </source>
</evidence>
<dbReference type="InterPro" id="IPR051167">
    <property type="entry name" value="Prolyl_oligopep/macrocyclase"/>
</dbReference>
<evidence type="ECO:0000256" key="1">
    <source>
        <dbReference type="ARBA" id="ARBA00001070"/>
    </source>
</evidence>
<dbReference type="eggNOG" id="COG1505">
    <property type="taxonomic scope" value="Bacteria"/>
</dbReference>
<comment type="caution">
    <text evidence="11">The sequence shown here is derived from an EMBL/GenBank/DDBJ whole genome shotgun (WGS) entry which is preliminary data.</text>
</comment>
<evidence type="ECO:0000256" key="6">
    <source>
        <dbReference type="ARBA" id="ARBA00022825"/>
    </source>
</evidence>
<name>I2GRH1_9BACT</name>
<dbReference type="Gene3D" id="3.40.50.1820">
    <property type="entry name" value="alpha/beta hydrolase"/>
    <property type="match status" value="1"/>
</dbReference>
<evidence type="ECO:0000256" key="8">
    <source>
        <dbReference type="ARBA" id="ARBA00081187"/>
    </source>
</evidence>
<dbReference type="InterPro" id="IPR002470">
    <property type="entry name" value="Peptidase_S9A"/>
</dbReference>
<evidence type="ECO:0000259" key="10">
    <source>
        <dbReference type="Pfam" id="PF02897"/>
    </source>
</evidence>
<organism evidence="11 12">
    <name type="scientific">Fibrisoma limi BUZ 3</name>
    <dbReference type="NCBI Taxonomy" id="1185876"/>
    <lineage>
        <taxon>Bacteria</taxon>
        <taxon>Pseudomonadati</taxon>
        <taxon>Bacteroidota</taxon>
        <taxon>Cytophagia</taxon>
        <taxon>Cytophagales</taxon>
        <taxon>Spirosomataceae</taxon>
        <taxon>Fibrisoma</taxon>
    </lineage>
</organism>
<evidence type="ECO:0000256" key="2">
    <source>
        <dbReference type="ARBA" id="ARBA00005228"/>
    </source>
</evidence>
<comment type="catalytic activity">
    <reaction evidence="1">
        <text>Hydrolysis of Pro-|-Xaa &gt;&gt; Ala-|-Xaa in oligopeptides.</text>
        <dbReference type="EC" id="3.4.21.26"/>
    </reaction>
</comment>
<dbReference type="GO" id="GO:0070012">
    <property type="term" value="F:oligopeptidase activity"/>
    <property type="evidence" value="ECO:0007669"/>
    <property type="project" value="TreeGrafter"/>
</dbReference>
<dbReference type="GO" id="GO:0004252">
    <property type="term" value="F:serine-type endopeptidase activity"/>
    <property type="evidence" value="ECO:0007669"/>
    <property type="project" value="UniProtKB-EC"/>
</dbReference>
<evidence type="ECO:0000256" key="7">
    <source>
        <dbReference type="ARBA" id="ARBA00060121"/>
    </source>
</evidence>
<dbReference type="EC" id="3.4.21.26" evidence="3"/>
<accession>I2GRH1</accession>
<dbReference type="Pfam" id="PF00326">
    <property type="entry name" value="Peptidase_S9"/>
    <property type="match status" value="1"/>
</dbReference>
<dbReference type="Proteomes" id="UP000009309">
    <property type="component" value="Unassembled WGS sequence"/>
</dbReference>
<evidence type="ECO:0000256" key="3">
    <source>
        <dbReference type="ARBA" id="ARBA00011897"/>
    </source>
</evidence>
<dbReference type="Gene3D" id="2.130.10.120">
    <property type="entry name" value="Prolyl oligopeptidase, N-terminal domain"/>
    <property type="match status" value="1"/>
</dbReference>
<dbReference type="InterPro" id="IPR002471">
    <property type="entry name" value="Pept_S9_AS"/>
</dbReference>
<evidence type="ECO:0000313" key="12">
    <source>
        <dbReference type="Proteomes" id="UP000009309"/>
    </source>
</evidence>
<protein>
    <recommendedName>
        <fullName evidence="3">prolyl oligopeptidase</fullName>
        <ecNumber evidence="3">3.4.21.26</ecNumber>
    </recommendedName>
    <alternativeName>
        <fullName evidence="8">Proline-specific endopeptidase</fullName>
    </alternativeName>
</protein>
<keyword evidence="5 11" id="KW-0378">Hydrolase</keyword>
<proteinExistence type="inferred from homology"/>
<dbReference type="SUPFAM" id="SSF50993">
    <property type="entry name" value="Peptidase/esterase 'gauge' domain"/>
    <property type="match status" value="1"/>
</dbReference>
<keyword evidence="4" id="KW-0645">Protease</keyword>
<dbReference type="FunFam" id="3.40.50.1820:FF:000005">
    <property type="entry name" value="Prolyl endopeptidase"/>
    <property type="match status" value="1"/>
</dbReference>
<dbReference type="InterPro" id="IPR023302">
    <property type="entry name" value="Pept_S9A_N"/>
</dbReference>
<gene>
    <name evidence="11" type="ORF">BN8_05840</name>
</gene>
<dbReference type="SUPFAM" id="SSF53474">
    <property type="entry name" value="alpha/beta-Hydrolases"/>
    <property type="match status" value="1"/>
</dbReference>
<evidence type="ECO:0000256" key="4">
    <source>
        <dbReference type="ARBA" id="ARBA00022670"/>
    </source>
</evidence>
<evidence type="ECO:0000313" key="11">
    <source>
        <dbReference type="EMBL" id="CCH56499.1"/>
    </source>
</evidence>
<dbReference type="EMBL" id="CAIT01000009">
    <property type="protein sequence ID" value="CCH56499.1"/>
    <property type="molecule type" value="Genomic_DNA"/>
</dbReference>
<feature type="domain" description="Peptidase S9A N-terminal" evidence="10">
    <location>
        <begin position="68"/>
        <end position="470"/>
    </location>
</feature>
<comment type="similarity">
    <text evidence="2">Belongs to the peptidase S9A family.</text>
</comment>
<evidence type="ECO:0000259" key="9">
    <source>
        <dbReference type="Pfam" id="PF00326"/>
    </source>
</evidence>
<reference evidence="11 12" key="1">
    <citation type="journal article" date="2012" name="J. Bacteriol.">
        <title>Genome Sequence of the Filamentous Bacterium Fibrisoma limi BUZ 3T.</title>
        <authorList>
            <person name="Filippini M."/>
            <person name="Qi W."/>
            <person name="Jaenicke S."/>
            <person name="Goesmann A."/>
            <person name="Smits T.H."/>
            <person name="Bagheri H.C."/>
        </authorList>
    </citation>
    <scope>NUCLEOTIDE SEQUENCE [LARGE SCALE GENOMIC DNA]</scope>
    <source>
        <strain evidence="12">BUZ 3T</strain>
    </source>
</reference>
<dbReference type="GO" id="GO:0006508">
    <property type="term" value="P:proteolysis"/>
    <property type="evidence" value="ECO:0007669"/>
    <property type="project" value="UniProtKB-KW"/>
</dbReference>